<dbReference type="GeneID" id="95762370"/>
<evidence type="ECO:0000313" key="7">
    <source>
        <dbReference type="Proteomes" id="UP001144397"/>
    </source>
</evidence>
<reference evidence="6 8" key="2">
    <citation type="submission" date="2023-07" db="EMBL/GenBank/DDBJ databases">
        <title>Genomic Encyclopedia of Type Strains, Phase IV (KMG-IV): sequencing the most valuable type-strain genomes for metagenomic binning, comparative biology and taxonomic classification.</title>
        <authorList>
            <person name="Goeker M."/>
        </authorList>
    </citation>
    <scope>NUCLEOTIDE SEQUENCE [LARGE SCALE GENOMIC DNA]</scope>
    <source>
        <strain evidence="6 8">DSM 338</strain>
    </source>
</reference>
<feature type="region of interest" description="Disordered" evidence="2">
    <location>
        <begin position="758"/>
        <end position="786"/>
    </location>
</feature>
<sequence>MVDETTLPVSAGEANPAAPAPEEQGPAAPTKSYRLTPRAQGGTFLTQPAEPLREEEGPPVPPRGIGGGIADWIENQRQVAGTVGYENPVVSTARSFADHMGLKRDESYDPWPDIEGTDFAGNRNFMREAMFVGSRAELDLLKRRHLEEQQNDEIRSQNPVSTFVWGLLGAPFDPTNLLPGGAVYRSGRLGLGIARSAIEGAAAGAAGGLASEMIAQNTLHTRTPQDLLTSTAIGAGFGGLIGIGGSVLGEVLGRSASQLSKAEFDRLAQNIEVGPRPVFDDVLRQLVDAGLPEEEAAANAAIWQARYSARAERRGLGESAFDLYRKEGVEVQAGQAPEALAEEQLGQFAGPRARTADPAKLANAEDMERRGWDKDAVWMATGWGRGADGKWRFEIPDDLKGIGADVPDKLRAIPAGHGVRLRELYHNPDLEKAYPRVFDLPVATTSRGDGAFDEKAGVIWLNPEAPVEQVRLALIHEIQHAIQAEEGFARGSNSRVAGASAEAASGRMAGAAEKVQARVALLGESPESAASFVAKHERLDADELAQWAGKAPDELRAIRDENRPAEVYRRNAGEVEARNTEARSAMSGEERLSAPPWGTEDVPRERQIGFEAGGRMFQSEKNTGSRQFPIEIDPNTPVPPLYLNDLPARTQNEALQDLMSVRGTYTATTGQAIGISRDVTKKVLSGFTNDIKRRLIQNLPDIIQSSVIYNGSLPDYSYGVAHIVLDGRDFTARLVIKKFPKDGSRFYHMEGFDLAPGPKEEGRQAISASVGKAQQSDPSARPASATSRSVAEVVDAFKNLPRHAFSVFQPGEGAPRGAITMESNRALIELFRGRDQSTFMHESSHLWLSELIRDAEVSPAVKEDLDQVLAWLGVDDASKIGRAEHETWAQGFEQYLRDGKAPSSALQRAFDQFKAWLTAIYKSLSDLGEPIRDEIRGVMDRMLAAEERPDSAGGLGASGGAAYRWEEGNRLKSSLGAAEMAGKTPIYGSPIAFVQTSPIAATRRAAEWIGDGRLSYAKNAEGMPTAADEAIGLRGNLDDVKRLARAKYAAYTRTLEDLYSQYRFGRHKRLGDNVRQMFPDPQHLDFADFKSEVFHAANMGDKHAIPEVAKAAGEFRKIADALADKAVEIGIWNEKPSPAGTVSYATHMFNTRLVGKRKQEFVADTQAFYAADQQVKSRLQSRMQELAQQRDEMEVRARKLQSRMDTVDRQEQELAARTSERGMEARRAGRRTDQLEGQATGAAEQASSLDEFVGAVKADLNSPEARAEIDDLRAQAREMTRLAKPRTQADIARAARFERDAVLSGVRLAAEIVIGRKRSYEPPSFLRWIARQGGISDPNGTLKGSDITLRGVVSAKGRSFDQLGERIAEEAGGLLPGRPGANEVEDWIVQAARGEEPGWWTARHLDAEHAGQSRVAQEIQQMAAERGVTLRTLDDVATFLRGEEGRPQTLEDLERRVAGEEGLRSEGMTGGALAEEARQALEGALGDRASARAAVRDAMVALAGVRRRMGRAETKAEEALRALTANTDRLETLSDRAIDLSVRRQMLEAAMANHEAEASALRGKMEEVVGAWNGNSSKGAKRALEKREAAGEGMPTDAPRLRTADSAVDDAVEAILKARTDLTPDELRARAEETWQRVVGTPAGRFPYDDQAPTGGAIRSGKEELGRTFQGRTFAMPFETKAKWLETDIEHVARVMIEQMEMDMAVVQRFGSVMDMGGAKQISSDGAMVFKEIAEEARRQMDQFAADYRAKNGREPTAKEVEAANERIRKRADDDIETLMKLLERQRGFFGMPDNPQGIGHQAARVARGFNILTSLGSVLISSMSDLATPLVRHGMIELLGNGWMPFVSSIGREVGGRAKEELRLMGVGLDLELNARMAAFSDVLDDYGRGSPLERAVGASVNKFMALTMLPQWTDMGERVVGYVTMTKTLKAAQAAAEGRLSGRQREMLADLGISEPMAERIWKQFGADGGGERFQGLWLTNTRNWQDLGAAEAMSIAVGRGVERSIVRPGMERPFWSQGNEAGRLVFQFQSFMTATAQTVTLAGIQQRDARAIMGFAAMVGLGAMSFAARQAVQGREVPTDPVKLVVEGLSTSGLLGWLDQVNTVAEKATGGHVGLSRLTGEMTSKHQNYGLVGTLGGPIAGKAEDAFTAVQNFSKGTGSGYDVNKLRRSFLPGQNFWLLRGAIDNLEDGLTKSLGLKPRKRTLKAGAQ</sequence>
<comment type="caution">
    <text evidence="5">The sequence shown here is derived from an EMBL/GenBank/DDBJ whole genome shotgun (WGS) entry which is preliminary data.</text>
</comment>
<dbReference type="RefSeq" id="WP_281806855.1">
    <property type="nucleotide sequence ID" value="NZ_BSDO01000002.1"/>
</dbReference>
<feature type="region of interest" description="Disordered" evidence="2">
    <location>
        <begin position="576"/>
        <end position="601"/>
    </location>
</feature>
<name>A0A9W6CLL9_XANFL</name>
<gene>
    <name evidence="6" type="ORF">GGQ86_000793</name>
    <name evidence="5" type="ORF">XFLAVUS301_15790</name>
</gene>
<feature type="region of interest" description="Disordered" evidence="2">
    <location>
        <begin position="1572"/>
        <end position="1600"/>
    </location>
</feature>
<protein>
    <recommendedName>
        <fullName evidence="9">Large polyvalent protein associated domain-containing protein</fullName>
    </recommendedName>
</protein>
<dbReference type="Proteomes" id="UP001245370">
    <property type="component" value="Unassembled WGS sequence"/>
</dbReference>
<evidence type="ECO:0008006" key="9">
    <source>
        <dbReference type="Google" id="ProtNLM"/>
    </source>
</evidence>
<dbReference type="Proteomes" id="UP001144397">
    <property type="component" value="Unassembled WGS sequence"/>
</dbReference>
<evidence type="ECO:0000259" key="4">
    <source>
        <dbReference type="Pfam" id="PF18838"/>
    </source>
</evidence>
<evidence type="ECO:0000256" key="2">
    <source>
        <dbReference type="SAM" id="MobiDB-lite"/>
    </source>
</evidence>
<feature type="domain" description="Large polyvalent protein-associated" evidence="3">
    <location>
        <begin position="653"/>
        <end position="747"/>
    </location>
</feature>
<evidence type="ECO:0000313" key="5">
    <source>
        <dbReference type="EMBL" id="GLI21905.1"/>
    </source>
</evidence>
<keyword evidence="1" id="KW-0175">Coiled coil</keyword>
<evidence type="ECO:0000313" key="8">
    <source>
        <dbReference type="Proteomes" id="UP001245370"/>
    </source>
</evidence>
<dbReference type="InterPro" id="IPR040696">
    <property type="entry name" value="LPD23"/>
</dbReference>
<dbReference type="InterPro" id="IPR040824">
    <property type="entry name" value="LPD3"/>
</dbReference>
<feature type="compositionally biased region" description="Basic and acidic residues" evidence="2">
    <location>
        <begin position="1205"/>
        <end position="1234"/>
    </location>
</feature>
<keyword evidence="8" id="KW-1185">Reference proteome</keyword>
<reference evidence="5" key="1">
    <citation type="submission" date="2022-12" db="EMBL/GenBank/DDBJ databases">
        <title>Reference genome sequencing for broad-spectrum identification of bacterial and archaeal isolates by mass spectrometry.</title>
        <authorList>
            <person name="Sekiguchi Y."/>
            <person name="Tourlousse D.M."/>
        </authorList>
    </citation>
    <scope>NUCLEOTIDE SEQUENCE</scope>
    <source>
        <strain evidence="5">301</strain>
    </source>
</reference>
<dbReference type="EMBL" id="JAVDPY010000001">
    <property type="protein sequence ID" value="MDR6332346.1"/>
    <property type="molecule type" value="Genomic_DNA"/>
</dbReference>
<evidence type="ECO:0000259" key="3">
    <source>
        <dbReference type="Pfam" id="PF18798"/>
    </source>
</evidence>
<dbReference type="EMBL" id="BSDO01000002">
    <property type="protein sequence ID" value="GLI21905.1"/>
    <property type="molecule type" value="Genomic_DNA"/>
</dbReference>
<organism evidence="5 7">
    <name type="scientific">Xanthobacter flavus</name>
    <dbReference type="NCBI Taxonomy" id="281"/>
    <lineage>
        <taxon>Bacteria</taxon>
        <taxon>Pseudomonadati</taxon>
        <taxon>Pseudomonadota</taxon>
        <taxon>Alphaproteobacteria</taxon>
        <taxon>Hyphomicrobiales</taxon>
        <taxon>Xanthobacteraceae</taxon>
        <taxon>Xanthobacter</taxon>
    </lineage>
</organism>
<evidence type="ECO:0000256" key="1">
    <source>
        <dbReference type="SAM" id="Coils"/>
    </source>
</evidence>
<feature type="coiled-coil region" evidence="1">
    <location>
        <begin position="1502"/>
        <end position="1564"/>
    </location>
</feature>
<feature type="region of interest" description="Disordered" evidence="2">
    <location>
        <begin position="1201"/>
        <end position="1246"/>
    </location>
</feature>
<proteinExistence type="predicted"/>
<dbReference type="Pfam" id="PF18838">
    <property type="entry name" value="LPD23"/>
    <property type="match status" value="1"/>
</dbReference>
<dbReference type="Pfam" id="PF18798">
    <property type="entry name" value="LPD3"/>
    <property type="match status" value="1"/>
</dbReference>
<feature type="region of interest" description="Disordered" evidence="2">
    <location>
        <begin position="1"/>
        <end position="65"/>
    </location>
</feature>
<feature type="compositionally biased region" description="Low complexity" evidence="2">
    <location>
        <begin position="11"/>
        <end position="29"/>
    </location>
</feature>
<feature type="domain" description="Large polyvalent protein associated" evidence="4">
    <location>
        <begin position="346"/>
        <end position="398"/>
    </location>
</feature>
<accession>A0A9W6CLL9</accession>
<evidence type="ECO:0000313" key="6">
    <source>
        <dbReference type="EMBL" id="MDR6332346.1"/>
    </source>
</evidence>